<protein>
    <recommendedName>
        <fullName evidence="1">DUF218 domain-containing protein</fullName>
    </recommendedName>
</protein>
<organism evidence="2">
    <name type="scientific">Odontella aurita</name>
    <dbReference type="NCBI Taxonomy" id="265563"/>
    <lineage>
        <taxon>Eukaryota</taxon>
        <taxon>Sar</taxon>
        <taxon>Stramenopiles</taxon>
        <taxon>Ochrophyta</taxon>
        <taxon>Bacillariophyta</taxon>
        <taxon>Mediophyceae</taxon>
        <taxon>Biddulphiophycidae</taxon>
        <taxon>Eupodiscales</taxon>
        <taxon>Odontellaceae</taxon>
        <taxon>Odontella</taxon>
    </lineage>
</organism>
<dbReference type="Gene3D" id="3.40.50.620">
    <property type="entry name" value="HUPs"/>
    <property type="match status" value="1"/>
</dbReference>
<dbReference type="InterPro" id="IPR014729">
    <property type="entry name" value="Rossmann-like_a/b/a_fold"/>
</dbReference>
<proteinExistence type="predicted"/>
<sequence>MALPLSDPAIVIVVLGAPTTPEGKPGPDLKKRLDRCLEILKIDPLKASKSLVAVTGGSPQTYGSSGVCPEGVCMQQYLIQRGGVPQDQIIVEDRAYHTFHNALYVKTILRERGLVVNSESSDSSSPPAMINLIVLTTDWHVERSLLCFAAVFSDVPNVTLAEPEVVPSDPTDPEVITRKSKEKMLIDRWIPLCFNEEKDHPDCPNVESATAAMNAIKKILVVDRN</sequence>
<dbReference type="InterPro" id="IPR003848">
    <property type="entry name" value="DUF218"/>
</dbReference>
<dbReference type="InterPro" id="IPR051599">
    <property type="entry name" value="Cell_Envelope_Assoc"/>
</dbReference>
<dbReference type="EMBL" id="HBKQ01056404">
    <property type="protein sequence ID" value="CAE2282826.1"/>
    <property type="molecule type" value="Transcribed_RNA"/>
</dbReference>
<evidence type="ECO:0000259" key="1">
    <source>
        <dbReference type="Pfam" id="PF02698"/>
    </source>
</evidence>
<name>A0A7S4NEE4_9STRA</name>
<reference evidence="2" key="1">
    <citation type="submission" date="2021-01" db="EMBL/GenBank/DDBJ databases">
        <authorList>
            <person name="Corre E."/>
            <person name="Pelletier E."/>
            <person name="Niang G."/>
            <person name="Scheremetjew M."/>
            <person name="Finn R."/>
            <person name="Kale V."/>
            <person name="Holt S."/>
            <person name="Cochrane G."/>
            <person name="Meng A."/>
            <person name="Brown T."/>
            <person name="Cohen L."/>
        </authorList>
    </citation>
    <scope>NUCLEOTIDE SEQUENCE</scope>
    <source>
        <strain evidence="2">Isolate 1302-5</strain>
    </source>
</reference>
<gene>
    <name evidence="2" type="ORF">OAUR00152_LOCUS38625</name>
</gene>
<dbReference type="Pfam" id="PF02698">
    <property type="entry name" value="DUF218"/>
    <property type="match status" value="1"/>
</dbReference>
<dbReference type="CDD" id="cd06259">
    <property type="entry name" value="YdcF-like"/>
    <property type="match status" value="1"/>
</dbReference>
<evidence type="ECO:0000313" key="2">
    <source>
        <dbReference type="EMBL" id="CAE2282826.1"/>
    </source>
</evidence>
<feature type="domain" description="DUF218" evidence="1">
    <location>
        <begin position="11"/>
        <end position="158"/>
    </location>
</feature>
<dbReference type="AlphaFoldDB" id="A0A7S4NEE4"/>
<dbReference type="PANTHER" id="PTHR30336">
    <property type="entry name" value="INNER MEMBRANE PROTEIN, PROBABLE PERMEASE"/>
    <property type="match status" value="1"/>
</dbReference>
<dbReference type="PANTHER" id="PTHR30336:SF20">
    <property type="entry name" value="DUF218 DOMAIN-CONTAINING PROTEIN"/>
    <property type="match status" value="1"/>
</dbReference>
<dbReference type="GO" id="GO:0005886">
    <property type="term" value="C:plasma membrane"/>
    <property type="evidence" value="ECO:0007669"/>
    <property type="project" value="TreeGrafter"/>
</dbReference>
<accession>A0A7S4NEE4</accession>